<dbReference type="CDD" id="cd13585">
    <property type="entry name" value="PBP2_TMBP_like"/>
    <property type="match status" value="1"/>
</dbReference>
<dbReference type="AlphaFoldDB" id="A0A1D8B2D1"/>
<proteinExistence type="inferred from homology"/>
<dbReference type="SUPFAM" id="SSF53850">
    <property type="entry name" value="Periplasmic binding protein-like II"/>
    <property type="match status" value="1"/>
</dbReference>
<protein>
    <submittedName>
        <fullName evidence="6">Sugar ABC transporter substrate-binding protein</fullName>
    </submittedName>
</protein>
<dbReference type="KEGG" id="phon:BH719_04970"/>
<dbReference type="PANTHER" id="PTHR43649:SF31">
    <property type="entry name" value="SN-GLYCEROL-3-PHOSPHATE-BINDING PERIPLASMIC PROTEIN UGPB"/>
    <property type="match status" value="1"/>
</dbReference>
<accession>A0A1D8B2D1</accession>
<dbReference type="Gene3D" id="3.40.190.10">
    <property type="entry name" value="Periplasmic binding protein-like II"/>
    <property type="match status" value="1"/>
</dbReference>
<name>A0A1D8B2D1_9ACTO</name>
<sequence length="441" mass="45885">MKRRITGASAAIAAALALAACSGGQPTGQSGAGGSLTFRLWDEQAAKAYEDALPAFEAATGIDVSVEVVPWNDYFTGVRNEIAAGAGPDVFWSNTNNYSEYAKGGKLVNMNEVFSDSERASWLDTAVSQYTVDGQIYGAPVITDPSVALYYNKELLDRAGVGVEELDGLAWDPAASSDSLRDIAKRLTLDSSGRNAADPGFDPNTVVQYGYNAALDGQAMLFPYLGSNGASLQDADGRFTFASPEGEAAIGYLVDLVNKDHVAPSAADTNDNGDFSRDQFLQGKMALFQSGAYNLANVQEGAGFTWGLAPQPKGPKGAVTVGNSVVAVANAADASKSDAQKKLLEWLAGPEGGRALGAVGVGFPANAEAQDSWSQYWSGKGVDVTVMATKPTGTITAPFGAKLGAAMDAYNKELKEVFLGRVGVPEGVQAAQDAANKAVDE</sequence>
<dbReference type="PROSITE" id="PS51257">
    <property type="entry name" value="PROKAR_LIPOPROTEIN"/>
    <property type="match status" value="1"/>
</dbReference>
<dbReference type="OrthoDB" id="1650177at2"/>
<dbReference type="STRING" id="178339.BH719_04970"/>
<gene>
    <name evidence="6" type="ORF">BH719_04970</name>
</gene>
<feature type="chain" id="PRO_5038697036" evidence="5">
    <location>
        <begin position="20"/>
        <end position="441"/>
    </location>
</feature>
<evidence type="ECO:0000256" key="4">
    <source>
        <dbReference type="ARBA" id="ARBA00022729"/>
    </source>
</evidence>
<dbReference type="PANTHER" id="PTHR43649">
    <property type="entry name" value="ARABINOSE-BINDING PROTEIN-RELATED"/>
    <property type="match status" value="1"/>
</dbReference>
<dbReference type="Pfam" id="PF01547">
    <property type="entry name" value="SBP_bac_1"/>
    <property type="match status" value="1"/>
</dbReference>
<dbReference type="InterPro" id="IPR006059">
    <property type="entry name" value="SBP"/>
</dbReference>
<evidence type="ECO:0000256" key="2">
    <source>
        <dbReference type="ARBA" id="ARBA00008520"/>
    </source>
</evidence>
<dbReference type="RefSeq" id="WP_009743668.1">
    <property type="nucleotide sequence ID" value="NZ_CP017298.1"/>
</dbReference>
<evidence type="ECO:0000313" key="7">
    <source>
        <dbReference type="Proteomes" id="UP000095214"/>
    </source>
</evidence>
<keyword evidence="3" id="KW-0813">Transport</keyword>
<dbReference type="EMBL" id="CP017298">
    <property type="protein sequence ID" value="AOS47293.1"/>
    <property type="molecule type" value="Genomic_DNA"/>
</dbReference>
<feature type="signal peptide" evidence="5">
    <location>
        <begin position="1"/>
        <end position="19"/>
    </location>
</feature>
<comment type="similarity">
    <text evidence="2">Belongs to the bacterial solute-binding protein 1 family.</text>
</comment>
<evidence type="ECO:0000313" key="6">
    <source>
        <dbReference type="EMBL" id="AOS47293.1"/>
    </source>
</evidence>
<keyword evidence="7" id="KW-1185">Reference proteome</keyword>
<dbReference type="GO" id="GO:0030313">
    <property type="term" value="C:cell envelope"/>
    <property type="evidence" value="ECO:0007669"/>
    <property type="project" value="UniProtKB-SubCell"/>
</dbReference>
<keyword evidence="4 5" id="KW-0732">Signal</keyword>
<evidence type="ECO:0000256" key="3">
    <source>
        <dbReference type="ARBA" id="ARBA00022448"/>
    </source>
</evidence>
<evidence type="ECO:0000256" key="1">
    <source>
        <dbReference type="ARBA" id="ARBA00004196"/>
    </source>
</evidence>
<dbReference type="Proteomes" id="UP000095214">
    <property type="component" value="Chromosome"/>
</dbReference>
<evidence type="ECO:0000256" key="5">
    <source>
        <dbReference type="SAM" id="SignalP"/>
    </source>
</evidence>
<dbReference type="InterPro" id="IPR050490">
    <property type="entry name" value="Bact_solute-bd_prot1"/>
</dbReference>
<organism evidence="6 7">
    <name type="scientific">Pauljensenia hongkongensis</name>
    <dbReference type="NCBI Taxonomy" id="178339"/>
    <lineage>
        <taxon>Bacteria</taxon>
        <taxon>Bacillati</taxon>
        <taxon>Actinomycetota</taxon>
        <taxon>Actinomycetes</taxon>
        <taxon>Actinomycetales</taxon>
        <taxon>Actinomycetaceae</taxon>
        <taxon>Pauljensenia</taxon>
    </lineage>
</organism>
<reference evidence="6 7" key="1">
    <citation type="submission" date="2016-09" db="EMBL/GenBank/DDBJ databases">
        <title>Complete genome sequence of Actinomyces hongkongensis HKU8.</title>
        <authorList>
            <person name="Gao Y.-X."/>
            <person name="Zhou Y.-Y."/>
            <person name="Xie Y."/>
            <person name="Wang M."/>
            <person name="Wang S.-J."/>
            <person name="Shen S.-G."/>
        </authorList>
    </citation>
    <scope>NUCLEOTIDE SEQUENCE [LARGE SCALE GENOMIC DNA]</scope>
    <source>
        <strain evidence="6 7">HKU8</strain>
    </source>
</reference>
<comment type="subcellular location">
    <subcellularLocation>
        <location evidence="1">Cell envelope</location>
    </subcellularLocation>
</comment>